<sequence length="43" mass="4813">MAIVVTLIVLLFVVLILAGPLLESIIDRIWPPEGHRRHGAARR</sequence>
<reference evidence="1 2" key="1">
    <citation type="submission" date="2020-08" db="EMBL/GenBank/DDBJ databases">
        <title>Genomic Encyclopedia of Type Strains, Phase III (KMG-III): the genomes of soil and plant-associated and newly described type strains.</title>
        <authorList>
            <person name="Whitman W."/>
        </authorList>
    </citation>
    <scope>NUCLEOTIDE SEQUENCE [LARGE SCALE GENOMIC DNA]</scope>
    <source>
        <strain evidence="1 2">CECT 3287</strain>
    </source>
</reference>
<comment type="caution">
    <text evidence="1">The sequence shown here is derived from an EMBL/GenBank/DDBJ whole genome shotgun (WGS) entry which is preliminary data.</text>
</comment>
<dbReference type="AlphaFoldDB" id="A0A7W5AES1"/>
<proteinExistence type="predicted"/>
<protein>
    <submittedName>
        <fullName evidence="1">Uncharacterized protein</fullName>
    </submittedName>
</protein>
<name>A0A7W5AES1_9ACTN</name>
<accession>A0A7W5AES1</accession>
<evidence type="ECO:0000313" key="1">
    <source>
        <dbReference type="EMBL" id="MBB3094747.1"/>
    </source>
</evidence>
<dbReference type="Proteomes" id="UP000590749">
    <property type="component" value="Unassembled WGS sequence"/>
</dbReference>
<gene>
    <name evidence="1" type="ORF">FHR83_002410</name>
</gene>
<organism evidence="1 2">
    <name type="scientific">Actinoplanes campanulatus</name>
    <dbReference type="NCBI Taxonomy" id="113559"/>
    <lineage>
        <taxon>Bacteria</taxon>
        <taxon>Bacillati</taxon>
        <taxon>Actinomycetota</taxon>
        <taxon>Actinomycetes</taxon>
        <taxon>Micromonosporales</taxon>
        <taxon>Micromonosporaceae</taxon>
        <taxon>Actinoplanes</taxon>
    </lineage>
</organism>
<evidence type="ECO:0000313" key="2">
    <source>
        <dbReference type="Proteomes" id="UP000590749"/>
    </source>
</evidence>
<dbReference type="EMBL" id="JACHXF010000004">
    <property type="protein sequence ID" value="MBB3094747.1"/>
    <property type="molecule type" value="Genomic_DNA"/>
</dbReference>
<keyword evidence="2" id="KW-1185">Reference proteome</keyword>
<dbReference type="RefSeq" id="WP_260178990.1">
    <property type="nucleotide sequence ID" value="NZ_BMPW01000003.1"/>
</dbReference>